<evidence type="ECO:0000313" key="2">
    <source>
        <dbReference type="Proteomes" id="UP000189670"/>
    </source>
</evidence>
<dbReference type="Proteomes" id="UP000189670">
    <property type="component" value="Unassembled WGS sequence"/>
</dbReference>
<dbReference type="AlphaFoldDB" id="A0A1V1NXM4"/>
<proteinExistence type="predicted"/>
<reference evidence="2" key="1">
    <citation type="submission" date="2012-11" db="EMBL/GenBank/DDBJ databases">
        <authorList>
            <person name="Lucero-Rivera Y.E."/>
            <person name="Tovar-Ramirez D."/>
        </authorList>
    </citation>
    <scope>NUCLEOTIDE SEQUENCE [LARGE SCALE GENOMIC DNA]</scope>
    <source>
        <strain evidence="2">Araruama</strain>
    </source>
</reference>
<protein>
    <submittedName>
        <fullName evidence="1">Uncharacterized protein</fullName>
    </submittedName>
</protein>
<dbReference type="EMBL" id="ATBP01001478">
    <property type="protein sequence ID" value="ETR67256.1"/>
    <property type="molecule type" value="Genomic_DNA"/>
</dbReference>
<comment type="caution">
    <text evidence="1">The sequence shown here is derived from an EMBL/GenBank/DDBJ whole genome shotgun (WGS) entry which is preliminary data.</text>
</comment>
<evidence type="ECO:0000313" key="1">
    <source>
        <dbReference type="EMBL" id="ETR67256.1"/>
    </source>
</evidence>
<organism evidence="1 2">
    <name type="scientific">Candidatus Magnetoglobus multicellularis str. Araruama</name>
    <dbReference type="NCBI Taxonomy" id="890399"/>
    <lineage>
        <taxon>Bacteria</taxon>
        <taxon>Pseudomonadati</taxon>
        <taxon>Thermodesulfobacteriota</taxon>
        <taxon>Desulfobacteria</taxon>
        <taxon>Desulfobacterales</taxon>
        <taxon>Desulfobacteraceae</taxon>
        <taxon>Candidatus Magnetoglobus</taxon>
    </lineage>
</organism>
<accession>A0A1V1NXM4</accession>
<sequence>MIDANRIDYTIEYPVVAAYFDQKYCLNKGFLSSILIEELPLYNTVCVACPKNEWGQKVINNWNKVFRKLKMTDEYRKITEMGHTDERELQIIRAYYDKFLKLK</sequence>
<gene>
    <name evidence="1" type="ORF">OMM_11797</name>
</gene>
<name>A0A1V1NXM4_9BACT</name>